<dbReference type="AlphaFoldDB" id="A0A2V4NQK4"/>
<protein>
    <recommendedName>
        <fullName evidence="2">Ancillary SecYEG translocon subunit/Cell division coordinator CpoB TPR domain-containing protein</fullName>
    </recommendedName>
</protein>
<keyword evidence="1" id="KW-0812">Transmembrane</keyword>
<evidence type="ECO:0000259" key="2">
    <source>
        <dbReference type="Pfam" id="PF09976"/>
    </source>
</evidence>
<dbReference type="Pfam" id="PF09976">
    <property type="entry name" value="TPR_21"/>
    <property type="match status" value="1"/>
</dbReference>
<dbReference type="EMBL" id="QFVT01000002">
    <property type="protein sequence ID" value="PYC48757.1"/>
    <property type="molecule type" value="Genomic_DNA"/>
</dbReference>
<reference evidence="3 4" key="1">
    <citation type="submission" date="2018-05" db="EMBL/GenBank/DDBJ databases">
        <title>Oceanovita maritima gen. nov., sp. nov., a marine bacterium in the family Rhodobacteraceae isolated from surface seawater of Lundu port Xiamen, China.</title>
        <authorList>
            <person name="Hetharua B.H."/>
            <person name="Min D."/>
            <person name="Liao H."/>
            <person name="Tian Y."/>
        </authorList>
    </citation>
    <scope>NUCLEOTIDE SEQUENCE [LARGE SCALE GENOMIC DNA]</scope>
    <source>
        <strain evidence="3 4">FSX-11</strain>
    </source>
</reference>
<keyword evidence="1" id="KW-1133">Transmembrane helix</keyword>
<dbReference type="OrthoDB" id="7173339at2"/>
<evidence type="ECO:0000313" key="3">
    <source>
        <dbReference type="EMBL" id="PYC48757.1"/>
    </source>
</evidence>
<organism evidence="3 4">
    <name type="scientific">Litorivita pollutaquae</name>
    <dbReference type="NCBI Taxonomy" id="2200892"/>
    <lineage>
        <taxon>Bacteria</taxon>
        <taxon>Pseudomonadati</taxon>
        <taxon>Pseudomonadota</taxon>
        <taxon>Alphaproteobacteria</taxon>
        <taxon>Rhodobacterales</taxon>
        <taxon>Paracoccaceae</taxon>
        <taxon>Litorivita</taxon>
    </lineage>
</organism>
<gene>
    <name evidence="3" type="ORF">DI396_01220</name>
</gene>
<sequence>MSDTDSFIDEVTEEVRRDRLFAMMKRYGWIAVVIVLLIVGGAAYNEVSKARARSNAEALGDDILAALQNNDSALRAENFGAISAPNPESAAIVTLLRANELVASGDAEQAAEALNALTAQSDVPQIYRQIARFKALSAQDTTLDIAARRDGYAALAIPGGPLRLLAEERLALLDVEAGDTEAALERLEAILLDAETGNGLRRRATGLLIALGGDMPAAPVSLGASTADDTRLTGQ</sequence>
<evidence type="ECO:0000256" key="1">
    <source>
        <dbReference type="SAM" id="Phobius"/>
    </source>
</evidence>
<dbReference type="Proteomes" id="UP000248012">
    <property type="component" value="Unassembled WGS sequence"/>
</dbReference>
<proteinExistence type="predicted"/>
<dbReference type="RefSeq" id="WP_110794338.1">
    <property type="nucleotide sequence ID" value="NZ_KZ826481.1"/>
</dbReference>
<evidence type="ECO:0000313" key="4">
    <source>
        <dbReference type="Proteomes" id="UP000248012"/>
    </source>
</evidence>
<keyword evidence="4" id="KW-1185">Reference proteome</keyword>
<name>A0A2V4NQK4_9RHOB</name>
<accession>A0A2V4NQK4</accession>
<dbReference type="InterPro" id="IPR018704">
    <property type="entry name" value="SecYEG/CpoB_TPR"/>
</dbReference>
<comment type="caution">
    <text evidence="3">The sequence shown here is derived from an EMBL/GenBank/DDBJ whole genome shotgun (WGS) entry which is preliminary data.</text>
</comment>
<keyword evidence="1" id="KW-0472">Membrane</keyword>
<feature type="domain" description="Ancillary SecYEG translocon subunit/Cell division coordinator CpoB TPR" evidence="2">
    <location>
        <begin position="29"/>
        <end position="133"/>
    </location>
</feature>
<feature type="transmembrane region" description="Helical" evidence="1">
    <location>
        <begin position="26"/>
        <end position="44"/>
    </location>
</feature>